<comment type="caution">
    <text evidence="2">The sequence shown here is derived from an EMBL/GenBank/DDBJ whole genome shotgun (WGS) entry which is preliminary data.</text>
</comment>
<gene>
    <name evidence="2" type="ORF">KPSA1_04228</name>
</gene>
<dbReference type="EMBL" id="BGJZ01000201">
    <property type="protein sequence ID" value="GBH10803.1"/>
    <property type="molecule type" value="Genomic_DNA"/>
</dbReference>
<sequence length="113" mass="11712">MGVQPSFLRSLGTRPGEGRRPTMPHSAAGMRSEPPVSEPLHSGTMSTASAAAEPPEEPPAFSSGLNGLPVAPHTTLRVFAPAPSSGTLVLPTMMAPAARRRATNRLSWAGMLS</sequence>
<reference evidence="2 3" key="1">
    <citation type="submission" date="2018-04" db="EMBL/GenBank/DDBJ databases">
        <title>Draft genome sequence of Pseudomonas syringae pv. actinidiae biovar 1 strains isolated from kiwifruit in Kagawa prefecture.</title>
        <authorList>
            <person name="Tabuchi M."/>
            <person name="Saito M."/>
            <person name="Fujiwara S."/>
            <person name="Sasa N."/>
            <person name="Akimitsu K."/>
            <person name="Gomi K."/>
            <person name="Konishi-Sugita S."/>
            <person name="Hamano K."/>
            <person name="Kataoka I."/>
        </authorList>
    </citation>
    <scope>NUCLEOTIDE SEQUENCE [LARGE SCALE GENOMIC DNA]</scope>
    <source>
        <strain evidence="2 3">MAFF212206</strain>
    </source>
</reference>
<proteinExistence type="predicted"/>
<evidence type="ECO:0000313" key="2">
    <source>
        <dbReference type="EMBL" id="GBH10803.1"/>
    </source>
</evidence>
<feature type="region of interest" description="Disordered" evidence="1">
    <location>
        <begin position="1"/>
        <end position="67"/>
    </location>
</feature>
<protein>
    <submittedName>
        <fullName evidence="2">Uncharacterized protein</fullName>
    </submittedName>
</protein>
<dbReference type="AlphaFoldDB" id="A0A2V0QCB4"/>
<accession>A0A2V0QCB4</accession>
<evidence type="ECO:0000313" key="3">
    <source>
        <dbReference type="Proteomes" id="UP000247480"/>
    </source>
</evidence>
<name>A0A2V0QCB4_PSESF</name>
<organism evidence="2 3">
    <name type="scientific">Pseudomonas syringae pv. actinidiae</name>
    <dbReference type="NCBI Taxonomy" id="103796"/>
    <lineage>
        <taxon>Bacteria</taxon>
        <taxon>Pseudomonadati</taxon>
        <taxon>Pseudomonadota</taxon>
        <taxon>Gammaproteobacteria</taxon>
        <taxon>Pseudomonadales</taxon>
        <taxon>Pseudomonadaceae</taxon>
        <taxon>Pseudomonas</taxon>
        <taxon>Pseudomonas syringae</taxon>
    </lineage>
</organism>
<evidence type="ECO:0000256" key="1">
    <source>
        <dbReference type="SAM" id="MobiDB-lite"/>
    </source>
</evidence>
<dbReference type="Proteomes" id="UP000247480">
    <property type="component" value="Unassembled WGS sequence"/>
</dbReference>